<comment type="caution">
    <text evidence="2">The sequence shown here is derived from an EMBL/GenBank/DDBJ whole genome shotgun (WGS) entry which is preliminary data.</text>
</comment>
<dbReference type="Proteomes" id="UP000664288">
    <property type="component" value="Unassembled WGS sequence"/>
</dbReference>
<sequence length="151" mass="17081">MTMREDFSFTNRYAGGSPPSFEESEAVNDPKHRRSYAATEMIRAANRPGSWMFTCRWRERQAGGLPQRRVKTLPYFHLGEIDTLGTEHLSLITTYSLIHMEGEGLDTIAGELARQRVEALQEFDPDLWDKPAPGAAVIARMWVEPLGKLAT</sequence>
<keyword evidence="3" id="KW-1185">Reference proteome</keyword>
<protein>
    <submittedName>
        <fullName evidence="2">Uncharacterized protein</fullName>
    </submittedName>
</protein>
<organism evidence="2 3">
    <name type="scientific">Jiella sonneratiae</name>
    <dbReference type="NCBI Taxonomy" id="2816856"/>
    <lineage>
        <taxon>Bacteria</taxon>
        <taxon>Pseudomonadati</taxon>
        <taxon>Pseudomonadota</taxon>
        <taxon>Alphaproteobacteria</taxon>
        <taxon>Hyphomicrobiales</taxon>
        <taxon>Aurantimonadaceae</taxon>
        <taxon>Jiella</taxon>
    </lineage>
</organism>
<gene>
    <name evidence="2" type="ORF">J1C47_21715</name>
</gene>
<dbReference type="EMBL" id="JAFMPY010000036">
    <property type="protein sequence ID" value="MBO0906276.1"/>
    <property type="molecule type" value="Genomic_DNA"/>
</dbReference>
<proteinExistence type="predicted"/>
<name>A0ABS3J9C9_9HYPH</name>
<evidence type="ECO:0000313" key="3">
    <source>
        <dbReference type="Proteomes" id="UP000664288"/>
    </source>
</evidence>
<evidence type="ECO:0000313" key="2">
    <source>
        <dbReference type="EMBL" id="MBO0906276.1"/>
    </source>
</evidence>
<dbReference type="RefSeq" id="WP_207352908.1">
    <property type="nucleotide sequence ID" value="NZ_JAFMPY010000036.1"/>
</dbReference>
<accession>A0ABS3J9C9</accession>
<feature type="region of interest" description="Disordered" evidence="1">
    <location>
        <begin position="1"/>
        <end position="32"/>
    </location>
</feature>
<evidence type="ECO:0000256" key="1">
    <source>
        <dbReference type="SAM" id="MobiDB-lite"/>
    </source>
</evidence>
<reference evidence="2 3" key="1">
    <citation type="submission" date="2021-03" db="EMBL/GenBank/DDBJ databases">
        <title>Whole genome sequence of Jiella sp. MQZ13P-4.</title>
        <authorList>
            <person name="Tuo L."/>
        </authorList>
    </citation>
    <scope>NUCLEOTIDE SEQUENCE [LARGE SCALE GENOMIC DNA]</scope>
    <source>
        <strain evidence="2 3">MQZ13P-4</strain>
    </source>
</reference>